<comment type="caution">
    <text evidence="1">The sequence shown here is derived from an EMBL/GenBank/DDBJ whole genome shotgun (WGS) entry which is preliminary data.</text>
</comment>
<dbReference type="EMBL" id="LCPH01000002">
    <property type="protein sequence ID" value="KKU93312.1"/>
    <property type="molecule type" value="Genomic_DNA"/>
</dbReference>
<organism evidence="1 2">
    <name type="scientific">Candidatus Yanofskybacteria bacterium GW2011_GWC1_48_11</name>
    <dbReference type="NCBI Taxonomy" id="1619027"/>
    <lineage>
        <taxon>Bacteria</taxon>
        <taxon>Candidatus Yanofskyibacteriota</taxon>
    </lineage>
</organism>
<reference evidence="1 2" key="1">
    <citation type="journal article" date="2015" name="Nature">
        <title>rRNA introns, odd ribosomes, and small enigmatic genomes across a large radiation of phyla.</title>
        <authorList>
            <person name="Brown C.T."/>
            <person name="Hug L.A."/>
            <person name="Thomas B.C."/>
            <person name="Sharon I."/>
            <person name="Castelle C.J."/>
            <person name="Singh A."/>
            <person name="Wilkins M.J."/>
            <person name="Williams K.H."/>
            <person name="Banfield J.F."/>
        </authorList>
    </citation>
    <scope>NUCLEOTIDE SEQUENCE [LARGE SCALE GENOMIC DNA]</scope>
</reference>
<dbReference type="Proteomes" id="UP000034462">
    <property type="component" value="Unassembled WGS sequence"/>
</dbReference>
<gene>
    <name evidence="1" type="ORF">UY25_C0002G0036</name>
</gene>
<evidence type="ECO:0000313" key="1">
    <source>
        <dbReference type="EMBL" id="KKU93312.1"/>
    </source>
</evidence>
<accession>A0A837IL74</accession>
<evidence type="ECO:0000313" key="2">
    <source>
        <dbReference type="Proteomes" id="UP000034462"/>
    </source>
</evidence>
<name>A0A837IL74_9BACT</name>
<protein>
    <submittedName>
        <fullName evidence="1">Uncharacterized protein</fullName>
    </submittedName>
</protein>
<proteinExistence type="predicted"/>
<dbReference type="AlphaFoldDB" id="A0A837IL74"/>
<sequence length="56" mass="6475">MTDGTEENRIRIDEHKKYSVAPSNAERKRERVINEFLGVKSGIPPVFLKQIFLFAV</sequence>